<name>A0AA90J9Q6_9BACI</name>
<reference evidence="1" key="1">
    <citation type="submission" date="2022-02" db="EMBL/GenBank/DDBJ databases">
        <title>Crop Bioprotection Bacillus Genome Sequencing.</title>
        <authorList>
            <person name="Dunlap C."/>
        </authorList>
    </citation>
    <scope>NUCLEOTIDE SEQUENCE</scope>
    <source>
        <strain evidence="1">T20C14</strain>
    </source>
</reference>
<dbReference type="RefSeq" id="WP_268304921.1">
    <property type="nucleotide sequence ID" value="NZ_JALAJL010000048.1"/>
</dbReference>
<dbReference type="AlphaFoldDB" id="A0AA90J9Q6"/>
<accession>A0AA90J9Q6</accession>
<evidence type="ECO:0000313" key="1">
    <source>
        <dbReference type="EMBL" id="MCY9279336.1"/>
    </source>
</evidence>
<proteinExistence type="predicted"/>
<dbReference type="Proteomes" id="UP001066455">
    <property type="component" value="Unassembled WGS sequence"/>
</dbReference>
<comment type="caution">
    <text evidence="1">The sequence shown here is derived from an EMBL/GenBank/DDBJ whole genome shotgun (WGS) entry which is preliminary data.</text>
</comment>
<evidence type="ECO:0000313" key="2">
    <source>
        <dbReference type="Proteomes" id="UP001066455"/>
    </source>
</evidence>
<protein>
    <submittedName>
        <fullName evidence="1">DUF1672 domain-containing protein</fullName>
    </submittedName>
</protein>
<dbReference type="InterPro" id="IPR012873">
    <property type="entry name" value="DUF1672"/>
</dbReference>
<gene>
    <name evidence="1" type="ORF">MOE73_04585</name>
</gene>
<organism evidence="1 2">
    <name type="scientific">Bacillus haynesii</name>
    <dbReference type="NCBI Taxonomy" id="1925021"/>
    <lineage>
        <taxon>Bacteria</taxon>
        <taxon>Bacillati</taxon>
        <taxon>Bacillota</taxon>
        <taxon>Bacilli</taxon>
        <taxon>Bacillales</taxon>
        <taxon>Bacillaceae</taxon>
        <taxon>Bacillus</taxon>
    </lineage>
</organism>
<dbReference type="EMBL" id="JALAXI010000004">
    <property type="protein sequence ID" value="MCY9279336.1"/>
    <property type="molecule type" value="Genomic_DNA"/>
</dbReference>
<sequence>MKFKKIITLSIGIPMLLGGCMNLDLGNHDKNGDKTEANNNQEEYNQNLIRVQDYTGQGYALDGGQATAKIAEAHHEEIEKAVKAFCLDKYKTKVKVHNIVGALNAASVFVRHWRKKAYC</sequence>
<dbReference type="Pfam" id="PF07901">
    <property type="entry name" value="DUF1672"/>
    <property type="match status" value="1"/>
</dbReference>
<dbReference type="PROSITE" id="PS51257">
    <property type="entry name" value="PROKAR_LIPOPROTEIN"/>
    <property type="match status" value="1"/>
</dbReference>